<sequence>MKKISLIILTAYISFLLACFKDKGNYDYKNINEIKINGLATNYSVVLGVGPLHIEPAIQMSESDADPARFNYYWILYRGSAVIDTLGREAVLNAKINVTPDLYNLYLRIIDNATGVAWKAATKVTVGTRYSTGLMLMGTGENGNAEVDMISMVNDTLAIHGILGNSGLPALHDPVTIMQIGGKDTNSNNARLWVMTKSGSYYLDRKSMLGNPSKIFATITVTNEFADKTSLTPILAVPQIKERGGTTSSSYTRAMMTTDGNIFTTHTFLTAGGDYYTNPVNREASNYDKKLKTAPFLWYAIGSMSNMLWYDTENQRFMLFSSFGIGTTSSALTDKTTDSFPWNQAAAGRVLVYGENTRNTDGGSTNGNSFAIMKNNSNQYYIYKFYASGATPPKRDLYTVLPLATDFDKAEQYAFSSNRSVVFYSVGNRLYAYDYNKGLEKIYQFPETGGDAITMLKFDTQIDYATNSLYVATYNSTTKGRLRRYMVGTNPNTVTITPVDRSDWDGLIKIKDMNWRAIN</sequence>
<reference evidence="1 2" key="1">
    <citation type="submission" date="2016-03" db="EMBL/GenBank/DDBJ databases">
        <title>Niastella vici sp. nov., isolated from farmland soil.</title>
        <authorList>
            <person name="Chen L."/>
            <person name="Wang D."/>
            <person name="Yang S."/>
            <person name="Wang G."/>
        </authorList>
    </citation>
    <scope>NUCLEOTIDE SEQUENCE [LARGE SCALE GENOMIC DNA]</scope>
    <source>
        <strain evidence="1 2">DJ57</strain>
    </source>
</reference>
<dbReference type="EMBL" id="LVYD01000124">
    <property type="protein sequence ID" value="OQP56854.1"/>
    <property type="molecule type" value="Genomic_DNA"/>
</dbReference>
<gene>
    <name evidence="1" type="ORF">A3860_09730</name>
</gene>
<evidence type="ECO:0000313" key="2">
    <source>
        <dbReference type="Proteomes" id="UP000192796"/>
    </source>
</evidence>
<organism evidence="1 2">
    <name type="scientific">Niastella vici</name>
    <dbReference type="NCBI Taxonomy" id="1703345"/>
    <lineage>
        <taxon>Bacteria</taxon>
        <taxon>Pseudomonadati</taxon>
        <taxon>Bacteroidota</taxon>
        <taxon>Chitinophagia</taxon>
        <taxon>Chitinophagales</taxon>
        <taxon>Chitinophagaceae</taxon>
        <taxon>Niastella</taxon>
    </lineage>
</organism>
<proteinExistence type="predicted"/>
<comment type="caution">
    <text evidence="1">The sequence shown here is derived from an EMBL/GenBank/DDBJ whole genome shotgun (WGS) entry which is preliminary data.</text>
</comment>
<evidence type="ECO:0000313" key="1">
    <source>
        <dbReference type="EMBL" id="OQP56854.1"/>
    </source>
</evidence>
<protein>
    <recommendedName>
        <fullName evidence="3">PKD-like family protein</fullName>
    </recommendedName>
</protein>
<dbReference type="Proteomes" id="UP000192796">
    <property type="component" value="Unassembled WGS sequence"/>
</dbReference>
<dbReference type="AlphaFoldDB" id="A0A1V9FER8"/>
<keyword evidence="2" id="KW-1185">Reference proteome</keyword>
<dbReference type="STRING" id="1703345.A3860_09730"/>
<accession>A0A1V9FER8</accession>
<dbReference type="InterPro" id="IPR032183">
    <property type="entry name" value="PKD-like"/>
</dbReference>
<dbReference type="RefSeq" id="WP_081155817.1">
    <property type="nucleotide sequence ID" value="NZ_LVYD01000124.1"/>
</dbReference>
<dbReference type="Pfam" id="PF16407">
    <property type="entry name" value="PKD_2"/>
    <property type="match status" value="1"/>
</dbReference>
<name>A0A1V9FER8_9BACT</name>
<dbReference type="OrthoDB" id="1095195at2"/>
<evidence type="ECO:0008006" key="3">
    <source>
        <dbReference type="Google" id="ProtNLM"/>
    </source>
</evidence>
<dbReference type="PROSITE" id="PS51257">
    <property type="entry name" value="PROKAR_LIPOPROTEIN"/>
    <property type="match status" value="1"/>
</dbReference>
<dbReference type="SUPFAM" id="SSF63825">
    <property type="entry name" value="YWTD domain"/>
    <property type="match status" value="1"/>
</dbReference>